<gene>
    <name evidence="1" type="ORF">TM448B02305_0009</name>
</gene>
<name>A0A6M3XT44_9ZZZZ</name>
<reference evidence="1" key="1">
    <citation type="submission" date="2020-03" db="EMBL/GenBank/DDBJ databases">
        <title>The deep terrestrial virosphere.</title>
        <authorList>
            <person name="Holmfeldt K."/>
            <person name="Nilsson E."/>
            <person name="Simone D."/>
            <person name="Lopez-Fernandez M."/>
            <person name="Wu X."/>
            <person name="de Brujin I."/>
            <person name="Lundin D."/>
            <person name="Andersson A."/>
            <person name="Bertilsson S."/>
            <person name="Dopson M."/>
        </authorList>
    </citation>
    <scope>NUCLEOTIDE SEQUENCE</scope>
    <source>
        <strain evidence="1">TM448B02305</strain>
    </source>
</reference>
<evidence type="ECO:0000313" key="1">
    <source>
        <dbReference type="EMBL" id="QJI01141.1"/>
    </source>
</evidence>
<protein>
    <submittedName>
        <fullName evidence="1">Uncharacterized protein</fullName>
    </submittedName>
</protein>
<accession>A0A6M3XT44</accession>
<organism evidence="1">
    <name type="scientific">viral metagenome</name>
    <dbReference type="NCBI Taxonomy" id="1070528"/>
    <lineage>
        <taxon>unclassified sequences</taxon>
        <taxon>metagenomes</taxon>
        <taxon>organismal metagenomes</taxon>
    </lineage>
</organism>
<dbReference type="AlphaFoldDB" id="A0A6M3XT44"/>
<dbReference type="EMBL" id="MT144900">
    <property type="protein sequence ID" value="QJI01141.1"/>
    <property type="molecule type" value="Genomic_DNA"/>
</dbReference>
<proteinExistence type="predicted"/>
<sequence>MPIGFWAINRKQLRDMVRTRTGVSITKWYMDILVEKLTEELEKTLDLLIEFAVKEIKDELAR</sequence>